<reference evidence="2 3" key="1">
    <citation type="submission" date="2017-09" db="EMBL/GenBank/DDBJ databases">
        <authorList>
            <person name="Lee N."/>
            <person name="Cho B.-K."/>
        </authorList>
    </citation>
    <scope>NUCLEOTIDE SEQUENCE [LARGE SCALE GENOMIC DNA]</scope>
    <source>
        <strain evidence="2 3">ATCC 12853</strain>
    </source>
</reference>
<evidence type="ECO:0000313" key="3">
    <source>
        <dbReference type="Proteomes" id="UP000325529"/>
    </source>
</evidence>
<keyword evidence="3" id="KW-1185">Reference proteome</keyword>
<keyword evidence="1" id="KW-1133">Transmembrane helix</keyword>
<proteinExistence type="predicted"/>
<feature type="transmembrane region" description="Helical" evidence="1">
    <location>
        <begin position="63"/>
        <end position="82"/>
    </location>
</feature>
<dbReference type="KEGG" id="ska:CP970_33460"/>
<evidence type="ECO:0000256" key="1">
    <source>
        <dbReference type="SAM" id="Phobius"/>
    </source>
</evidence>
<accession>A0A5J6GL78</accession>
<name>A0A5J6GL78_STRKN</name>
<dbReference type="RefSeq" id="WP_055543581.1">
    <property type="nucleotide sequence ID" value="NZ_CP023699.1"/>
</dbReference>
<dbReference type="Proteomes" id="UP000325529">
    <property type="component" value="Chromosome"/>
</dbReference>
<keyword evidence="1" id="KW-0812">Transmembrane</keyword>
<sequence length="114" mass="11605">MFQPRIPTNPAPTGEVIPVYTPEPLQEPHPGHAPTNCFCRHDASSAPNAVTSRPAVQITPGSVIALVGGGIAVVLVVGVVLVSMLLAVAVTAGSLAVLALVIRSLMNGASKHGR</sequence>
<protein>
    <submittedName>
        <fullName evidence="2">SpdD-like protein</fullName>
    </submittedName>
</protein>
<gene>
    <name evidence="2" type="ORF">CP970_33460</name>
</gene>
<dbReference type="AlphaFoldDB" id="A0A5J6GL78"/>
<feature type="transmembrane region" description="Helical" evidence="1">
    <location>
        <begin position="88"/>
        <end position="106"/>
    </location>
</feature>
<dbReference type="OrthoDB" id="4338385at2"/>
<keyword evidence="1" id="KW-0472">Membrane</keyword>
<organism evidence="2 3">
    <name type="scientific">Streptomyces kanamyceticus</name>
    <dbReference type="NCBI Taxonomy" id="1967"/>
    <lineage>
        <taxon>Bacteria</taxon>
        <taxon>Bacillati</taxon>
        <taxon>Actinomycetota</taxon>
        <taxon>Actinomycetes</taxon>
        <taxon>Kitasatosporales</taxon>
        <taxon>Streptomycetaceae</taxon>
        <taxon>Streptomyces</taxon>
    </lineage>
</organism>
<evidence type="ECO:0000313" key="2">
    <source>
        <dbReference type="EMBL" id="QEU95164.1"/>
    </source>
</evidence>
<dbReference type="EMBL" id="CP023699">
    <property type="protein sequence ID" value="QEU95164.1"/>
    <property type="molecule type" value="Genomic_DNA"/>
</dbReference>